<evidence type="ECO:0000256" key="2">
    <source>
        <dbReference type="ARBA" id="ARBA00022478"/>
    </source>
</evidence>
<keyword evidence="4" id="KW-0539">Nucleus</keyword>
<keyword evidence="2" id="KW-0240">DNA-directed RNA polymerase</keyword>
<evidence type="ECO:0000313" key="7">
    <source>
        <dbReference type="Proteomes" id="UP001437256"/>
    </source>
</evidence>
<reference evidence="6 7" key="1">
    <citation type="submission" date="2024-05" db="EMBL/GenBank/DDBJ databases">
        <title>A draft genome resource for the thread blight pathogen Marasmius tenuissimus strain MS-2.</title>
        <authorList>
            <person name="Yulfo-Soto G.E."/>
            <person name="Baruah I.K."/>
            <person name="Amoako-Attah I."/>
            <person name="Bukari Y."/>
            <person name="Meinhardt L.W."/>
            <person name="Bailey B.A."/>
            <person name="Cohen S.P."/>
        </authorList>
    </citation>
    <scope>NUCLEOTIDE SEQUENCE [LARGE SCALE GENOMIC DNA]</scope>
    <source>
        <strain evidence="6 7">MS-2</strain>
    </source>
</reference>
<dbReference type="PANTHER" id="PTHR13408">
    <property type="entry name" value="DNA-DIRECTED RNA POLYMERASE III"/>
    <property type="match status" value="1"/>
</dbReference>
<evidence type="ECO:0000256" key="1">
    <source>
        <dbReference type="ARBA" id="ARBA00004123"/>
    </source>
</evidence>
<feature type="region of interest" description="Disordered" evidence="5">
    <location>
        <begin position="269"/>
        <end position="311"/>
    </location>
</feature>
<dbReference type="EMBL" id="JBBXMP010000028">
    <property type="protein sequence ID" value="KAL0067153.1"/>
    <property type="molecule type" value="Genomic_DNA"/>
</dbReference>
<evidence type="ECO:0000256" key="5">
    <source>
        <dbReference type="SAM" id="MobiDB-lite"/>
    </source>
</evidence>
<name>A0ABR3A0J4_9AGAR</name>
<feature type="region of interest" description="Disordered" evidence="5">
    <location>
        <begin position="1"/>
        <end position="171"/>
    </location>
</feature>
<comment type="caution">
    <text evidence="6">The sequence shown here is derived from an EMBL/GenBank/DDBJ whole genome shotgun (WGS) entry which is preliminary data.</text>
</comment>
<comment type="subcellular location">
    <subcellularLocation>
        <location evidence="1">Nucleus</location>
    </subcellularLocation>
</comment>
<feature type="compositionally biased region" description="Acidic residues" evidence="5">
    <location>
        <begin position="161"/>
        <end position="171"/>
    </location>
</feature>
<proteinExistence type="predicted"/>
<evidence type="ECO:0000313" key="6">
    <source>
        <dbReference type="EMBL" id="KAL0067153.1"/>
    </source>
</evidence>
<protein>
    <submittedName>
        <fullName evidence="6">Uncharacterized protein</fullName>
    </submittedName>
</protein>
<keyword evidence="3" id="KW-0804">Transcription</keyword>
<sequence>MSGAPSGSDSPPKPKAISSLAKKPSDVTRQGTQKLKFVPTLPARRKKEEVKPEPQPEVASSSSSDRGRGRGRGRGSGSGEGRGRGRGAPRPPVEMTASGPFALGPALATTSGVSRRSVPKSNFTPIAAPSKGGHTTLGAGLTNTAAPTIKSEAGKGKERAIEDDEVYSEPDEGVEILDMESVGRVDYMAPDILKEEKPIPKVKKEDPDVADRGVDLANALDLSESEEEEELEDIIEDFNQQGDINENDDPSLRQDRLYFFQFPAPFPTFEIGSPGDSDPSTSNPAKKVSFAPDVKPEQQQQESEQKKQEAEHTVDGLIGRLEIYKSGAVKMRLANGILLDVWKLFPPHATFVDLPLLQVTAGTQPSFLQHAVGVDASKTRMTVLGEINKHFTVSPDVDTLLKALESSTGADGLDDLIQMDES</sequence>
<dbReference type="Pfam" id="PF05132">
    <property type="entry name" value="RNA_pol_Rpc4"/>
    <property type="match status" value="1"/>
</dbReference>
<dbReference type="InterPro" id="IPR007811">
    <property type="entry name" value="RPC4"/>
</dbReference>
<evidence type="ECO:0000256" key="3">
    <source>
        <dbReference type="ARBA" id="ARBA00023163"/>
    </source>
</evidence>
<organism evidence="6 7">
    <name type="scientific">Marasmius tenuissimus</name>
    <dbReference type="NCBI Taxonomy" id="585030"/>
    <lineage>
        <taxon>Eukaryota</taxon>
        <taxon>Fungi</taxon>
        <taxon>Dikarya</taxon>
        <taxon>Basidiomycota</taxon>
        <taxon>Agaricomycotina</taxon>
        <taxon>Agaricomycetes</taxon>
        <taxon>Agaricomycetidae</taxon>
        <taxon>Agaricales</taxon>
        <taxon>Marasmiineae</taxon>
        <taxon>Marasmiaceae</taxon>
        <taxon>Marasmius</taxon>
    </lineage>
</organism>
<keyword evidence="7" id="KW-1185">Reference proteome</keyword>
<accession>A0ABR3A0J4</accession>
<dbReference type="Proteomes" id="UP001437256">
    <property type="component" value="Unassembled WGS sequence"/>
</dbReference>
<evidence type="ECO:0000256" key="4">
    <source>
        <dbReference type="ARBA" id="ARBA00023242"/>
    </source>
</evidence>
<dbReference type="PANTHER" id="PTHR13408:SF0">
    <property type="entry name" value="DNA-DIRECTED RNA POLYMERASE III SUBUNIT RPC4"/>
    <property type="match status" value="1"/>
</dbReference>
<gene>
    <name evidence="6" type="ORF">AAF712_005723</name>
</gene>
<feature type="compositionally biased region" description="Low complexity" evidence="5">
    <location>
        <begin position="132"/>
        <end position="146"/>
    </location>
</feature>
<feature type="compositionally biased region" description="Polar residues" evidence="5">
    <location>
        <begin position="108"/>
        <end position="124"/>
    </location>
</feature>